<dbReference type="AlphaFoldDB" id="A0A843W847"/>
<evidence type="ECO:0000313" key="1">
    <source>
        <dbReference type="EMBL" id="MQM00394.1"/>
    </source>
</evidence>
<protein>
    <submittedName>
        <fullName evidence="1">Uncharacterized protein</fullName>
    </submittedName>
</protein>
<keyword evidence="2" id="KW-1185">Reference proteome</keyword>
<comment type="caution">
    <text evidence="1">The sequence shown here is derived from an EMBL/GenBank/DDBJ whole genome shotgun (WGS) entry which is preliminary data.</text>
</comment>
<dbReference type="EMBL" id="NMUH01002508">
    <property type="protein sequence ID" value="MQM00394.1"/>
    <property type="molecule type" value="Genomic_DNA"/>
</dbReference>
<proteinExistence type="predicted"/>
<dbReference type="Proteomes" id="UP000652761">
    <property type="component" value="Unassembled WGS sequence"/>
</dbReference>
<accession>A0A843W847</accession>
<reference evidence="1" key="1">
    <citation type="submission" date="2017-07" db="EMBL/GenBank/DDBJ databases">
        <title>Taro Niue Genome Assembly and Annotation.</title>
        <authorList>
            <person name="Atibalentja N."/>
            <person name="Keating K."/>
            <person name="Fields C.J."/>
        </authorList>
    </citation>
    <scope>NUCLEOTIDE SEQUENCE</scope>
    <source>
        <strain evidence="1">Niue_2</strain>
        <tissue evidence="1">Leaf</tissue>
    </source>
</reference>
<organism evidence="1 2">
    <name type="scientific">Colocasia esculenta</name>
    <name type="common">Wild taro</name>
    <name type="synonym">Arum esculentum</name>
    <dbReference type="NCBI Taxonomy" id="4460"/>
    <lineage>
        <taxon>Eukaryota</taxon>
        <taxon>Viridiplantae</taxon>
        <taxon>Streptophyta</taxon>
        <taxon>Embryophyta</taxon>
        <taxon>Tracheophyta</taxon>
        <taxon>Spermatophyta</taxon>
        <taxon>Magnoliopsida</taxon>
        <taxon>Liliopsida</taxon>
        <taxon>Araceae</taxon>
        <taxon>Aroideae</taxon>
        <taxon>Colocasieae</taxon>
        <taxon>Colocasia</taxon>
    </lineage>
</organism>
<sequence length="430" mass="47163">MVSRGADVDSGLTSRWLNLAACDVDVKCWRFSWRQEGLTSTDQCAVFRGNPRAILPHPLLSFSLLFPYVLLQHFRLLMGARGKVVMRVAVADRAGNDGSDGGSCEKLLGVRRESSWRLVQLLEAEELFRGKLDGEIYTVRFFSAVEPARFQFSQCAPEGDAYNATGSCVLYRLLTPFSPGVRVRLSRLWSLVSPVLVLLDCCECFGSWVSGSGFGLLVGYWRLEMPSHHSRLGLNHRTSVSCSALWRSGTLEKFREGVELLSFSVDIVGLAWCGPEFLVVSATVFSWSRSFVPRSEVAMFVVGRCSRLIACDLGGCAEGCLRVVADSVGFVGVVRMVYPTLVRHGVVVVFAPCAAELGWSRCDLLCPFWLVVLLCVACAVEPARFQFSQCAPEGDAYYATGSCVLYRLCSCAAFEAVEPCLSGAGLAWLL</sequence>
<evidence type="ECO:0000313" key="2">
    <source>
        <dbReference type="Proteomes" id="UP000652761"/>
    </source>
</evidence>
<name>A0A843W847_COLES</name>
<gene>
    <name evidence="1" type="ORF">Taro_033127</name>
</gene>